<gene>
    <name evidence="3" type="primary">slc28a-2</name>
</gene>
<protein>
    <submittedName>
        <fullName evidence="3">Slc28a-2</fullName>
    </submittedName>
</protein>
<keyword evidence="1" id="KW-0472">Membrane</keyword>
<keyword evidence="1" id="KW-0812">Transmembrane</keyword>
<reference evidence="3" key="1">
    <citation type="journal article" date="2015" name="Elife">
        <title>Stem cells and fluid flow drive cyst formation in an invertebrate excretory organ.</title>
        <authorList>
            <person name="Thi-Kim Vu H."/>
            <person name="Rink J.C."/>
            <person name="McKinney S.A."/>
            <person name="McClain M."/>
            <person name="Lakshmanaperumal N."/>
            <person name="Alexander R."/>
            <person name="Sanchez Alvarado A."/>
        </authorList>
    </citation>
    <scope>NUCLEOTIDE SEQUENCE</scope>
</reference>
<organism evidence="3">
    <name type="scientific">Schmidtea mediterranea</name>
    <name type="common">Freshwater planarian flatworm</name>
    <dbReference type="NCBI Taxonomy" id="79327"/>
    <lineage>
        <taxon>Eukaryota</taxon>
        <taxon>Metazoa</taxon>
        <taxon>Spiralia</taxon>
        <taxon>Lophotrochozoa</taxon>
        <taxon>Platyhelminthes</taxon>
        <taxon>Rhabditophora</taxon>
        <taxon>Seriata</taxon>
        <taxon>Tricladida</taxon>
        <taxon>Continenticola</taxon>
        <taxon>Geoplanoidea</taxon>
        <taxon>Dugesiidae</taxon>
        <taxon>Schmidtea</taxon>
    </lineage>
</organism>
<dbReference type="EMBL" id="KT163667">
    <property type="protein sequence ID" value="AKN21617.1"/>
    <property type="molecule type" value="mRNA"/>
</dbReference>
<evidence type="ECO:0000313" key="3">
    <source>
        <dbReference type="EMBL" id="AKN21617.1"/>
    </source>
</evidence>
<dbReference type="InterPro" id="IPR008276">
    <property type="entry name" value="C_nuclsd_transpt"/>
</dbReference>
<dbReference type="GO" id="GO:0005415">
    <property type="term" value="F:nucleoside:sodium symporter activity"/>
    <property type="evidence" value="ECO:0007669"/>
    <property type="project" value="TreeGrafter"/>
</dbReference>
<dbReference type="PANTHER" id="PTHR10590:SF4">
    <property type="entry name" value="SOLUTE CARRIER FAMILY 28 MEMBER 3"/>
    <property type="match status" value="1"/>
</dbReference>
<dbReference type="AlphaFoldDB" id="A0A0H3YFH6"/>
<evidence type="ECO:0000256" key="1">
    <source>
        <dbReference type="SAM" id="Phobius"/>
    </source>
</evidence>
<dbReference type="InterPro" id="IPR011657">
    <property type="entry name" value="CNT_C_dom"/>
</dbReference>
<sequence length="199" mass="22274">MGAPGSLAISKLVYPETKSSLTTSADVRKIPDSTYNNVIEAITESAIDSAGLIACVALNLLVFICLLSFVNSILKWIGNSLCLNHILSFEYICSYLFWPIAFLIGIDYRDCFKVAELFGIKIFLNEFIAYQKLGTMINNKQIYDAVNWSITTAEQMGDDLVLFGLNKTVLKNGIILIVQLLLQHIFFAVLEILRLLECY</sequence>
<keyword evidence="1" id="KW-1133">Transmembrane helix</keyword>
<name>A0A0H3YFH6_SCHMD</name>
<accession>A0A0H3YFH6</accession>
<dbReference type="PANTHER" id="PTHR10590">
    <property type="entry name" value="SODIUM/NUCLEOSIDE COTRANSPORTER"/>
    <property type="match status" value="1"/>
</dbReference>
<feature type="domain" description="Concentrative nucleoside transporter C-terminal" evidence="2">
    <location>
        <begin position="1"/>
        <end position="145"/>
    </location>
</feature>
<proteinExistence type="evidence at transcript level"/>
<dbReference type="Pfam" id="PF07662">
    <property type="entry name" value="Nucleos_tra2_C"/>
    <property type="match status" value="1"/>
</dbReference>
<dbReference type="GO" id="GO:0005886">
    <property type="term" value="C:plasma membrane"/>
    <property type="evidence" value="ECO:0007669"/>
    <property type="project" value="TreeGrafter"/>
</dbReference>
<feature type="transmembrane region" description="Helical" evidence="1">
    <location>
        <begin position="86"/>
        <end position="106"/>
    </location>
</feature>
<evidence type="ECO:0000259" key="2">
    <source>
        <dbReference type="Pfam" id="PF07662"/>
    </source>
</evidence>
<feature type="transmembrane region" description="Helical" evidence="1">
    <location>
        <begin position="173"/>
        <end position="193"/>
    </location>
</feature>
<feature type="transmembrane region" description="Helical" evidence="1">
    <location>
        <begin position="50"/>
        <end position="74"/>
    </location>
</feature>